<sequence>MITNDFAKGDVVALQGAWTDLMTVEKVEYGKVYFTSGDYADSSKVRYAEPEEIEADCKLY</sequence>
<gene>
    <name evidence="1" type="ORF">B9X95_10615</name>
</gene>
<dbReference type="AlphaFoldDB" id="A0A241ZET3"/>
<reference evidence="2" key="1">
    <citation type="submission" date="2017-05" db="EMBL/GenBank/DDBJ databases">
        <authorList>
            <person name="Kreiswirth B."/>
            <person name="Manca C."/>
            <person name="Chen L."/>
            <person name="Evans S."/>
            <person name="Fowler V."/>
            <person name="Patel R."/>
            <person name="Chambers H."/>
            <person name="Bonomo R."/>
            <person name="Paul V."/>
            <person name="Sankar J."/>
            <person name="Gaind R."/>
            <person name="Ray P."/>
            <person name="Gautam V."/>
            <person name="Biswal M."/>
            <person name="Datta S."/>
            <person name="Walia K."/>
            <person name="Adams M."/>
            <person name="Nelson K."/>
            <person name="Sutton G."/>
            <person name="Fouts D."/>
            <person name="Hujer K."/>
            <person name="Hujer A."/>
        </authorList>
    </citation>
    <scope>NUCLEOTIDE SEQUENCE [LARGE SCALE GENOMIC DNA]</scope>
    <source>
        <strain evidence="2">PR350</strain>
    </source>
</reference>
<protein>
    <submittedName>
        <fullName evidence="1">Uncharacterized protein</fullName>
    </submittedName>
</protein>
<dbReference type="Proteomes" id="UP000194699">
    <property type="component" value="Unassembled WGS sequence"/>
</dbReference>
<evidence type="ECO:0000313" key="1">
    <source>
        <dbReference type="EMBL" id="OTM86412.1"/>
    </source>
</evidence>
<evidence type="ECO:0000313" key="2">
    <source>
        <dbReference type="Proteomes" id="UP000194699"/>
    </source>
</evidence>
<dbReference type="RefSeq" id="WP_086249771.1">
    <property type="nucleotide sequence ID" value="NZ_NGEL01000116.1"/>
</dbReference>
<accession>A0A241ZET3</accession>
<comment type="caution">
    <text evidence="1">The sequence shown here is derived from an EMBL/GenBank/DDBJ whole genome shotgun (WGS) entry which is preliminary data.</text>
</comment>
<proteinExistence type="predicted"/>
<dbReference type="EMBL" id="NGEL01000116">
    <property type="protein sequence ID" value="OTM86412.1"/>
    <property type="molecule type" value="Genomic_DNA"/>
</dbReference>
<organism evidence="1 2">
    <name type="scientific">Acinetobacter baumannii</name>
    <dbReference type="NCBI Taxonomy" id="470"/>
    <lineage>
        <taxon>Bacteria</taxon>
        <taxon>Pseudomonadati</taxon>
        <taxon>Pseudomonadota</taxon>
        <taxon>Gammaproteobacteria</taxon>
        <taxon>Moraxellales</taxon>
        <taxon>Moraxellaceae</taxon>
        <taxon>Acinetobacter</taxon>
        <taxon>Acinetobacter calcoaceticus/baumannii complex</taxon>
    </lineage>
</organism>
<name>A0A241ZET3_ACIBA</name>